<dbReference type="GO" id="GO:0005829">
    <property type="term" value="C:cytosol"/>
    <property type="evidence" value="ECO:0007669"/>
    <property type="project" value="TreeGrafter"/>
</dbReference>
<dbReference type="GO" id="GO:0006425">
    <property type="term" value="P:glutaminyl-tRNA aminoacylation"/>
    <property type="evidence" value="ECO:0007669"/>
    <property type="project" value="TreeGrafter"/>
</dbReference>
<keyword evidence="3 10" id="KW-0436">Ligase</keyword>
<keyword evidence="4 10" id="KW-0547">Nucleotide-binding</keyword>
<feature type="domain" description="Glutamyl/glutaminyl-tRNA synthetase class Ib anti-codon binding" evidence="12">
    <location>
        <begin position="332"/>
        <end position="427"/>
    </location>
</feature>
<dbReference type="PANTHER" id="PTHR43097">
    <property type="entry name" value="GLUTAMINE-TRNA LIGASE"/>
    <property type="match status" value="1"/>
</dbReference>
<evidence type="ECO:0000256" key="1">
    <source>
        <dbReference type="ARBA" id="ARBA00005594"/>
    </source>
</evidence>
<dbReference type="InterPro" id="IPR020058">
    <property type="entry name" value="Glu/Gln-tRNA-synth_Ib_cat-dom"/>
</dbReference>
<dbReference type="InterPro" id="IPR011035">
    <property type="entry name" value="Ribosomal_bL25/Gln-tRNA_synth"/>
</dbReference>
<dbReference type="SUPFAM" id="SSF52374">
    <property type="entry name" value="Nucleotidylyl transferase"/>
    <property type="match status" value="1"/>
</dbReference>
<feature type="domain" description="Glutamyl/glutaminyl-tRNA synthetase class Ib catalytic" evidence="11">
    <location>
        <begin position="18"/>
        <end position="325"/>
    </location>
</feature>
<protein>
    <recommendedName>
        <fullName evidence="2">glutamine--tRNA ligase</fullName>
        <ecNumber evidence="2">6.1.1.18</ecNumber>
    </recommendedName>
    <alternativeName>
        <fullName evidence="8">50S ribosomal protein L25</fullName>
    </alternativeName>
</protein>
<dbReference type="InterPro" id="IPR014729">
    <property type="entry name" value="Rossmann-like_a/b/a_fold"/>
</dbReference>
<dbReference type="EMBL" id="CP157896">
    <property type="protein sequence ID" value="XBT18698.1"/>
    <property type="molecule type" value="Genomic_DNA"/>
</dbReference>
<dbReference type="GO" id="GO:0004819">
    <property type="term" value="F:glutamine-tRNA ligase activity"/>
    <property type="evidence" value="ECO:0007669"/>
    <property type="project" value="UniProtKB-EC"/>
</dbReference>
<comment type="similarity">
    <text evidence="1 10">Belongs to the class-I aminoacyl-tRNA synthetase family.</text>
</comment>
<dbReference type="GO" id="GO:0005524">
    <property type="term" value="F:ATP binding"/>
    <property type="evidence" value="ECO:0007669"/>
    <property type="project" value="UniProtKB-KW"/>
</dbReference>
<dbReference type="InterPro" id="IPR020056">
    <property type="entry name" value="Rbsml_bL25/Gln-tRNA_synth_N"/>
</dbReference>
<keyword evidence="5 10" id="KW-0067">ATP-binding</keyword>
<evidence type="ECO:0000256" key="5">
    <source>
        <dbReference type="ARBA" id="ARBA00022840"/>
    </source>
</evidence>
<name>A0AAU7QS68_9FLAO</name>
<sequence length="534" mass="65916">MLNKLLNYIKNKKYILNFRFAPEPSGYIHLGHIKSLYLNYLLSKKSNGHLILRFDDTNPKISKIKFVNKIIKDLNKINIKFYKITYASNYFNKLYNYAITLIKKKLAYVDFKYKKNYKYKKKIYNKYRKTSINKNLYYFNNMKKGIYKENKCVLRAKIKKKYHNNILLQDPIMYRISYIKHYKTKNIWNIYPTYDWAHGLCDLIENISYSLCSQEFEHHKLLYNWYIKKIVKYYYNNNINIIPKQYEYSRLNINYNLLSKRKIRYLIKKKKIKSWKDPRILTLKNLINRGYNSNIILKFIKKIGYTKRYVNINLNLLNNLFKKNIDKDAIIIMVVIKPIKIILLNNYNKKYINYNIYFLKKKIKNIKIYFNKKIYISSKDFSFKKKKNFYGLFFNKYIRLKNLGIIKIIKIKYNYKLKKINKIYCNLYKKNNKKKIKSTLQWVSNINKYIIYCYYINNKMFIKKNIEKFNINIIHKYINKYSFKKKILYTNYNNFNIINKIYQFQRIGYYFYNKKKKIFYNIINFKKKKIKKKK</sequence>
<reference evidence="13" key="1">
    <citation type="submission" date="2024-06" db="EMBL/GenBank/DDBJ databases">
        <title>Diversity, functionality, and evolutionary history of bacterial symbionts in false click beetles (Coleoptera, Throscidae).</title>
        <authorList>
            <person name="Wierz J.C."/>
            <person name="Malm H."/>
            <person name="Kaltenpoth M."/>
            <person name="Engl T."/>
        </authorList>
    </citation>
    <scope>NUCLEOTIDE SEQUENCE</scope>
    <source>
        <strain evidence="13">Tcar</strain>
    </source>
</reference>
<dbReference type="InterPro" id="IPR000924">
    <property type="entry name" value="Glu/Gln-tRNA-synth"/>
</dbReference>
<dbReference type="Pfam" id="PF03950">
    <property type="entry name" value="tRNA-synt_1c_C"/>
    <property type="match status" value="1"/>
</dbReference>
<evidence type="ECO:0000256" key="6">
    <source>
        <dbReference type="ARBA" id="ARBA00022917"/>
    </source>
</evidence>
<evidence type="ECO:0000256" key="7">
    <source>
        <dbReference type="ARBA" id="ARBA00023146"/>
    </source>
</evidence>
<keyword evidence="7 10" id="KW-0030">Aminoacyl-tRNA synthetase</keyword>
<dbReference type="Pfam" id="PF00749">
    <property type="entry name" value="tRNA-synt_1c"/>
    <property type="match status" value="1"/>
</dbReference>
<keyword evidence="6 10" id="KW-0648">Protein biosynthesis</keyword>
<evidence type="ECO:0000256" key="2">
    <source>
        <dbReference type="ARBA" id="ARBA00012836"/>
    </source>
</evidence>
<evidence type="ECO:0000313" key="13">
    <source>
        <dbReference type="EMBL" id="XBT18698.1"/>
    </source>
</evidence>
<organism evidence="13">
    <name type="scientific">Candidatus Shikimatogenerans sp. Tcar</name>
    <dbReference type="NCBI Taxonomy" id="3158565"/>
    <lineage>
        <taxon>Bacteria</taxon>
        <taxon>Pseudomonadati</taxon>
        <taxon>Bacteroidota</taxon>
        <taxon>Flavobacteriia</taxon>
        <taxon>Flavobacteriales</taxon>
        <taxon>Candidatus Shikimatogenerans</taxon>
    </lineage>
</organism>
<proteinExistence type="inferred from homology"/>
<evidence type="ECO:0000256" key="3">
    <source>
        <dbReference type="ARBA" id="ARBA00022598"/>
    </source>
</evidence>
<evidence type="ECO:0000256" key="10">
    <source>
        <dbReference type="RuleBase" id="RU363037"/>
    </source>
</evidence>
<evidence type="ECO:0000259" key="11">
    <source>
        <dbReference type="Pfam" id="PF00749"/>
    </source>
</evidence>
<gene>
    <name evidence="13" type="ORF">ABNO60_00005</name>
</gene>
<dbReference type="Gene3D" id="2.40.240.10">
    <property type="entry name" value="Ribosomal Protein L25, Chain P"/>
    <property type="match status" value="1"/>
</dbReference>
<evidence type="ECO:0000256" key="9">
    <source>
        <dbReference type="ARBA" id="ARBA00048270"/>
    </source>
</evidence>
<comment type="catalytic activity">
    <reaction evidence="9">
        <text>tRNA(Gln) + L-glutamine + ATP = L-glutaminyl-tRNA(Gln) + AMP + diphosphate</text>
        <dbReference type="Rhea" id="RHEA:20121"/>
        <dbReference type="Rhea" id="RHEA-COMP:9662"/>
        <dbReference type="Rhea" id="RHEA-COMP:9681"/>
        <dbReference type="ChEBI" id="CHEBI:30616"/>
        <dbReference type="ChEBI" id="CHEBI:33019"/>
        <dbReference type="ChEBI" id="CHEBI:58359"/>
        <dbReference type="ChEBI" id="CHEBI:78442"/>
        <dbReference type="ChEBI" id="CHEBI:78521"/>
        <dbReference type="ChEBI" id="CHEBI:456215"/>
        <dbReference type="EC" id="6.1.1.18"/>
    </reaction>
</comment>
<dbReference type="InterPro" id="IPR020059">
    <property type="entry name" value="Glu/Gln-tRNA-synth_Ib_codon-bd"/>
</dbReference>
<dbReference type="AlphaFoldDB" id="A0AAU7QS68"/>
<evidence type="ECO:0000256" key="8">
    <source>
        <dbReference type="ARBA" id="ARBA00035479"/>
    </source>
</evidence>
<accession>A0AAU7QS68</accession>
<evidence type="ECO:0000259" key="12">
    <source>
        <dbReference type="Pfam" id="PF03950"/>
    </source>
</evidence>
<dbReference type="PANTHER" id="PTHR43097:SF4">
    <property type="entry name" value="GLUTAMINE--TRNA LIGASE"/>
    <property type="match status" value="1"/>
</dbReference>
<evidence type="ECO:0000256" key="4">
    <source>
        <dbReference type="ARBA" id="ARBA00022741"/>
    </source>
</evidence>
<dbReference type="InterPro" id="IPR050132">
    <property type="entry name" value="Gln/Glu-tRNA_Ligase"/>
</dbReference>
<dbReference type="EC" id="6.1.1.18" evidence="2"/>
<dbReference type="PRINTS" id="PR00987">
    <property type="entry name" value="TRNASYNTHGLU"/>
</dbReference>
<dbReference type="SUPFAM" id="SSF50715">
    <property type="entry name" value="Ribosomal protein L25-like"/>
    <property type="match status" value="1"/>
</dbReference>
<dbReference type="Gene3D" id="3.40.50.620">
    <property type="entry name" value="HUPs"/>
    <property type="match status" value="1"/>
</dbReference>